<dbReference type="PANTHER" id="PTHR13696:SF99">
    <property type="entry name" value="COBYRINIC ACID AC-DIAMIDE SYNTHASE"/>
    <property type="match status" value="1"/>
</dbReference>
<organism evidence="2 3">
    <name type="scientific">Desulfitobacterium metallireducens DSM 15288</name>
    <dbReference type="NCBI Taxonomy" id="871968"/>
    <lineage>
        <taxon>Bacteria</taxon>
        <taxon>Bacillati</taxon>
        <taxon>Bacillota</taxon>
        <taxon>Clostridia</taxon>
        <taxon>Eubacteriales</taxon>
        <taxon>Desulfitobacteriaceae</taxon>
        <taxon>Desulfitobacterium</taxon>
    </lineage>
</organism>
<dbReference type="CDD" id="cd02042">
    <property type="entry name" value="ParAB_family"/>
    <property type="match status" value="1"/>
</dbReference>
<dbReference type="HOGENOM" id="CLU_037612_4_0_9"/>
<reference evidence="2 3" key="1">
    <citation type="submission" date="2013-12" db="EMBL/GenBank/DDBJ databases">
        <authorList>
            <consortium name="DOE Joint Genome Institute"/>
            <person name="Smidt H."/>
            <person name="Huntemann M."/>
            <person name="Han J."/>
            <person name="Chen A."/>
            <person name="Kyrpides N."/>
            <person name="Mavromatis K."/>
            <person name="Markowitz V."/>
            <person name="Palaniappan K."/>
            <person name="Ivanova N."/>
            <person name="Schaumberg A."/>
            <person name="Pati A."/>
            <person name="Liolios K."/>
            <person name="Nordberg H.P."/>
            <person name="Cantor M.N."/>
            <person name="Hua S.X."/>
            <person name="Woyke T."/>
        </authorList>
    </citation>
    <scope>NUCLEOTIDE SEQUENCE [LARGE SCALE GENOMIC DNA]</scope>
    <source>
        <strain evidence="3">DSM 15288</strain>
    </source>
</reference>
<dbReference type="eggNOG" id="COG1192">
    <property type="taxonomic scope" value="Bacteria"/>
</dbReference>
<dbReference type="EMBL" id="CP007032">
    <property type="protein sequence ID" value="AHF07014.1"/>
    <property type="molecule type" value="Genomic_DNA"/>
</dbReference>
<dbReference type="InterPro" id="IPR027417">
    <property type="entry name" value="P-loop_NTPase"/>
</dbReference>
<dbReference type="AlphaFoldDB" id="W0ECT3"/>
<dbReference type="KEGG" id="dmt:DESME_08000"/>
<accession>W0ECT3</accession>
<dbReference type="Gene3D" id="3.40.50.300">
    <property type="entry name" value="P-loop containing nucleotide triphosphate hydrolases"/>
    <property type="match status" value="1"/>
</dbReference>
<dbReference type="InterPro" id="IPR050678">
    <property type="entry name" value="DNA_Partitioning_ATPase"/>
</dbReference>
<dbReference type="InterPro" id="IPR025669">
    <property type="entry name" value="AAA_dom"/>
</dbReference>
<dbReference type="Pfam" id="PF13614">
    <property type="entry name" value="AAA_31"/>
    <property type="match status" value="1"/>
</dbReference>
<dbReference type="RefSeq" id="WP_006717051.1">
    <property type="nucleotide sequence ID" value="NZ_CP007032.1"/>
</dbReference>
<dbReference type="SUPFAM" id="SSF52540">
    <property type="entry name" value="P-loop containing nucleoside triphosphate hydrolases"/>
    <property type="match status" value="1"/>
</dbReference>
<dbReference type="Proteomes" id="UP000010847">
    <property type="component" value="Chromosome"/>
</dbReference>
<gene>
    <name evidence="2" type="ORF">DESME_08000</name>
</gene>
<evidence type="ECO:0000313" key="2">
    <source>
        <dbReference type="EMBL" id="AHF07014.1"/>
    </source>
</evidence>
<name>W0ECT3_9FIRM</name>
<dbReference type="PANTHER" id="PTHR13696">
    <property type="entry name" value="P-LOOP CONTAINING NUCLEOSIDE TRIPHOSPHATE HYDROLASE"/>
    <property type="match status" value="1"/>
</dbReference>
<keyword evidence="3" id="KW-1185">Reference proteome</keyword>
<protein>
    <submittedName>
        <fullName evidence="2">Cobyrinic acid a,c-diamide synthase</fullName>
    </submittedName>
</protein>
<proteinExistence type="predicted"/>
<sequence>MPIVSVINYKGGVGKTTLTANIGAELAYRGKKVLLIDLDPQSNLTFSFIPVDDPSYQEGGTIKTWFDAFIDREEIIGLGDLIVRPRTIGRTLSGTLDLICSHLGLINVDLEFAVKLGGASQRQQRNNFIKVYSLLQKGLQTLLAEGHTKYDIVLIDCPPNFNIVTRNALVASDFYLVPAKPDYLSTLGIEQLNKHVEDLVSEYNSYIEKDPEGYSTIAPELLGIVFTMIGLRNGQPISAQEHYISNIRRVGLPIFDTKIRENKTIYADAPQYGVPVVVQRNSGETYVNIRKELQDLTQEFCGKVVLYNG</sequence>
<dbReference type="OrthoDB" id="9815116at2"/>
<evidence type="ECO:0000313" key="3">
    <source>
        <dbReference type="Proteomes" id="UP000010847"/>
    </source>
</evidence>
<feature type="domain" description="AAA" evidence="1">
    <location>
        <begin position="2"/>
        <end position="207"/>
    </location>
</feature>
<dbReference type="STRING" id="871968.DESME_08000"/>
<evidence type="ECO:0000259" key="1">
    <source>
        <dbReference type="Pfam" id="PF13614"/>
    </source>
</evidence>